<dbReference type="InterPro" id="IPR050111">
    <property type="entry name" value="C-type_lectin/snaclec_domain"/>
</dbReference>
<dbReference type="Proteomes" id="UP001152747">
    <property type="component" value="Unassembled WGS sequence"/>
</dbReference>
<dbReference type="PROSITE" id="PS50041">
    <property type="entry name" value="C_TYPE_LECTIN_2"/>
    <property type="match status" value="1"/>
</dbReference>
<accession>A0A9P1IW00</accession>
<dbReference type="SUPFAM" id="SSF56436">
    <property type="entry name" value="C-type lectin-like"/>
    <property type="match status" value="1"/>
</dbReference>
<comment type="caution">
    <text evidence="3">The sequence shown here is derived from an EMBL/GenBank/DDBJ whole genome shotgun (WGS) entry which is preliminary data.</text>
</comment>
<keyword evidence="1" id="KW-0732">Signal</keyword>
<dbReference type="InterPro" id="IPR016187">
    <property type="entry name" value="CTDL_fold"/>
</dbReference>
<dbReference type="InterPro" id="IPR016186">
    <property type="entry name" value="C-type_lectin-like/link_sf"/>
</dbReference>
<evidence type="ECO:0000256" key="1">
    <source>
        <dbReference type="SAM" id="SignalP"/>
    </source>
</evidence>
<dbReference type="Pfam" id="PF00059">
    <property type="entry name" value="Lectin_C"/>
    <property type="match status" value="1"/>
</dbReference>
<evidence type="ECO:0000259" key="2">
    <source>
        <dbReference type="PROSITE" id="PS50041"/>
    </source>
</evidence>
<feature type="chain" id="PRO_5040387222" description="C-type lectin domain-containing protein" evidence="1">
    <location>
        <begin position="17"/>
        <end position="194"/>
    </location>
</feature>
<organism evidence="3 4">
    <name type="scientific">Caenorhabditis angaria</name>
    <dbReference type="NCBI Taxonomy" id="860376"/>
    <lineage>
        <taxon>Eukaryota</taxon>
        <taxon>Metazoa</taxon>
        <taxon>Ecdysozoa</taxon>
        <taxon>Nematoda</taxon>
        <taxon>Chromadorea</taxon>
        <taxon>Rhabditida</taxon>
        <taxon>Rhabditina</taxon>
        <taxon>Rhabditomorpha</taxon>
        <taxon>Rhabditoidea</taxon>
        <taxon>Rhabditidae</taxon>
        <taxon>Peloderinae</taxon>
        <taxon>Caenorhabditis</taxon>
    </lineage>
</organism>
<feature type="domain" description="C-type lectin" evidence="2">
    <location>
        <begin position="61"/>
        <end position="181"/>
    </location>
</feature>
<dbReference type="OrthoDB" id="5877620at2759"/>
<dbReference type="AlphaFoldDB" id="A0A9P1IW00"/>
<feature type="signal peptide" evidence="1">
    <location>
        <begin position="1"/>
        <end position="16"/>
    </location>
</feature>
<proteinExistence type="predicted"/>
<reference evidence="3" key="1">
    <citation type="submission" date="2022-11" db="EMBL/GenBank/DDBJ databases">
        <authorList>
            <person name="Kikuchi T."/>
        </authorList>
    </citation>
    <scope>NUCLEOTIDE SEQUENCE</scope>
    <source>
        <strain evidence="3">PS1010</strain>
    </source>
</reference>
<protein>
    <recommendedName>
        <fullName evidence="2">C-type lectin domain-containing protein</fullName>
    </recommendedName>
</protein>
<dbReference type="SMART" id="SM00034">
    <property type="entry name" value="CLECT"/>
    <property type="match status" value="1"/>
</dbReference>
<dbReference type="EMBL" id="CANHGI010000005">
    <property type="protein sequence ID" value="CAI5451741.1"/>
    <property type="molecule type" value="Genomic_DNA"/>
</dbReference>
<evidence type="ECO:0000313" key="4">
    <source>
        <dbReference type="Proteomes" id="UP001152747"/>
    </source>
</evidence>
<dbReference type="InterPro" id="IPR001304">
    <property type="entry name" value="C-type_lectin-like"/>
</dbReference>
<evidence type="ECO:0000313" key="3">
    <source>
        <dbReference type="EMBL" id="CAI5451741.1"/>
    </source>
</evidence>
<sequence>MRKYLVSLFFISTISALDLASIKRMYTVATTEAADIQFDIVDPGALLIECSAACDSGWKYWNSSCYQKFNDAGTFANAVTSCEALGAQLVKISSSDENEALRKEFDSNVVVGEAKQTWIGLQYSSGSWQWVADGSTPSFTNWAPTEPSSSASGMCAQMITDTMQKAAYLFERGGWKTYSCDNTSSSYICKKNAN</sequence>
<name>A0A9P1IW00_9PELO</name>
<dbReference type="PANTHER" id="PTHR22803">
    <property type="entry name" value="MANNOSE, PHOSPHOLIPASE, LECTIN RECEPTOR RELATED"/>
    <property type="match status" value="1"/>
</dbReference>
<dbReference type="CDD" id="cd00037">
    <property type="entry name" value="CLECT"/>
    <property type="match status" value="1"/>
</dbReference>
<dbReference type="Gene3D" id="3.10.100.10">
    <property type="entry name" value="Mannose-Binding Protein A, subunit A"/>
    <property type="match status" value="1"/>
</dbReference>
<keyword evidence="4" id="KW-1185">Reference proteome</keyword>
<gene>
    <name evidence="3" type="ORF">CAMP_LOCUS14378</name>
</gene>